<evidence type="ECO:0000313" key="10">
    <source>
        <dbReference type="EMBL" id="THH02414.1"/>
    </source>
</evidence>
<feature type="transmembrane region" description="Helical" evidence="9">
    <location>
        <begin position="633"/>
        <end position="653"/>
    </location>
</feature>
<reference evidence="10 11" key="1">
    <citation type="submission" date="2019-02" db="EMBL/GenBank/DDBJ databases">
        <title>Genome sequencing of the rare red list fungi Phlebia centrifuga.</title>
        <authorList>
            <person name="Buettner E."/>
            <person name="Kellner H."/>
        </authorList>
    </citation>
    <scope>NUCLEOTIDE SEQUENCE [LARGE SCALE GENOMIC DNA]</scope>
    <source>
        <strain evidence="10 11">DSM 108282</strain>
    </source>
</reference>
<feature type="transmembrane region" description="Helical" evidence="9">
    <location>
        <begin position="604"/>
        <end position="621"/>
    </location>
</feature>
<dbReference type="AlphaFoldDB" id="A0A4S4KUP5"/>
<comment type="subcellular location">
    <subcellularLocation>
        <location evidence="1">Membrane</location>
        <topology evidence="1">Multi-pass membrane protein</topology>
    </subcellularLocation>
</comment>
<evidence type="ECO:0000256" key="2">
    <source>
        <dbReference type="ARBA" id="ARBA00008807"/>
    </source>
</evidence>
<dbReference type="GO" id="GO:0035673">
    <property type="term" value="F:oligopeptide transmembrane transporter activity"/>
    <property type="evidence" value="ECO:0007669"/>
    <property type="project" value="InterPro"/>
</dbReference>
<dbReference type="Pfam" id="PF03169">
    <property type="entry name" value="OPT"/>
    <property type="match status" value="2"/>
</dbReference>
<accession>A0A4S4KUP5</accession>
<evidence type="ECO:0000256" key="7">
    <source>
        <dbReference type="ARBA" id="ARBA00022989"/>
    </source>
</evidence>
<evidence type="ECO:0000256" key="3">
    <source>
        <dbReference type="ARBA" id="ARBA00022448"/>
    </source>
</evidence>
<evidence type="ECO:0000256" key="6">
    <source>
        <dbReference type="ARBA" id="ARBA00022927"/>
    </source>
</evidence>
<comment type="caution">
    <text evidence="10">The sequence shown here is derived from an EMBL/GenBank/DDBJ whole genome shotgun (WGS) entry which is preliminary data.</text>
</comment>
<dbReference type="InterPro" id="IPR004813">
    <property type="entry name" value="OPT"/>
</dbReference>
<evidence type="ECO:0000256" key="8">
    <source>
        <dbReference type="ARBA" id="ARBA00023136"/>
    </source>
</evidence>
<feature type="transmembrane region" description="Helical" evidence="9">
    <location>
        <begin position="530"/>
        <end position="550"/>
    </location>
</feature>
<keyword evidence="5" id="KW-0571">Peptide transport</keyword>
<feature type="transmembrane region" description="Helical" evidence="9">
    <location>
        <begin position="93"/>
        <end position="112"/>
    </location>
</feature>
<feature type="transmembrane region" description="Helical" evidence="9">
    <location>
        <begin position="325"/>
        <end position="346"/>
    </location>
</feature>
<dbReference type="InterPro" id="IPR004648">
    <property type="entry name" value="Oligpept_transpt"/>
</dbReference>
<feature type="transmembrane region" description="Helical" evidence="9">
    <location>
        <begin position="557"/>
        <end position="575"/>
    </location>
</feature>
<dbReference type="PANTHER" id="PTHR22601">
    <property type="entry name" value="ISP4 LIKE PROTEIN"/>
    <property type="match status" value="1"/>
</dbReference>
<feature type="transmembrane region" description="Helical" evidence="9">
    <location>
        <begin position="432"/>
        <end position="452"/>
    </location>
</feature>
<feature type="transmembrane region" description="Helical" evidence="9">
    <location>
        <begin position="488"/>
        <end position="510"/>
    </location>
</feature>
<name>A0A4S4KUP5_9APHY</name>
<keyword evidence="8 9" id="KW-0472">Membrane</keyword>
<comment type="similarity">
    <text evidence="2">Belongs to the oligopeptide OPT transporter family.</text>
</comment>
<dbReference type="GO" id="GO:0015031">
    <property type="term" value="P:protein transport"/>
    <property type="evidence" value="ECO:0007669"/>
    <property type="project" value="UniProtKB-KW"/>
</dbReference>
<keyword evidence="11" id="KW-1185">Reference proteome</keyword>
<keyword evidence="4 9" id="KW-0812">Transmembrane</keyword>
<proteinExistence type="inferred from homology"/>
<dbReference type="NCBIfam" id="TIGR00728">
    <property type="entry name" value="OPT_sfam"/>
    <property type="match status" value="2"/>
</dbReference>
<evidence type="ECO:0000313" key="11">
    <source>
        <dbReference type="Proteomes" id="UP000309038"/>
    </source>
</evidence>
<dbReference type="NCBIfam" id="TIGR00727">
    <property type="entry name" value="ISP4_OPT"/>
    <property type="match status" value="1"/>
</dbReference>
<dbReference type="Proteomes" id="UP000309038">
    <property type="component" value="Unassembled WGS sequence"/>
</dbReference>
<feature type="transmembrane region" description="Helical" evidence="9">
    <location>
        <begin position="378"/>
        <end position="398"/>
    </location>
</feature>
<dbReference type="EMBL" id="SGPJ01000006">
    <property type="protein sequence ID" value="THH02414.1"/>
    <property type="molecule type" value="Genomic_DNA"/>
</dbReference>
<organism evidence="10 11">
    <name type="scientific">Hermanssonia centrifuga</name>
    <dbReference type="NCBI Taxonomy" id="98765"/>
    <lineage>
        <taxon>Eukaryota</taxon>
        <taxon>Fungi</taxon>
        <taxon>Dikarya</taxon>
        <taxon>Basidiomycota</taxon>
        <taxon>Agaricomycotina</taxon>
        <taxon>Agaricomycetes</taxon>
        <taxon>Polyporales</taxon>
        <taxon>Meruliaceae</taxon>
        <taxon>Hermanssonia</taxon>
    </lineage>
</organism>
<dbReference type="GO" id="GO:0016020">
    <property type="term" value="C:membrane"/>
    <property type="evidence" value="ECO:0007669"/>
    <property type="project" value="UniProtKB-SubCell"/>
</dbReference>
<feature type="transmembrane region" description="Helical" evidence="9">
    <location>
        <begin position="68"/>
        <end position="87"/>
    </location>
</feature>
<evidence type="ECO:0000256" key="5">
    <source>
        <dbReference type="ARBA" id="ARBA00022856"/>
    </source>
</evidence>
<feature type="transmembrane region" description="Helical" evidence="9">
    <location>
        <begin position="196"/>
        <end position="214"/>
    </location>
</feature>
<sequence>MSSSTLPTEETLHEEKEHYVIKPVVDLVDDPNLEQDAEGLEDDSPYPEVRAAVANTDDPDMPCATFRAWFVGLVWAVIIPGLDQFFFFRYPSVTITGIVAQLISFPIMRVWARFVPAVKIFGVSLNPGPFSIKEHVIITIMANVGSGSAYATDIIAVQRVFYNQSPSFGYSWMLVMSTQLQYAGIGSRGGVSRERFFLYVFIGSFCWYFLPGYLFGALSYFNWVCWIVPENVVINQLFGTASGLATPWWAEANVAAAIVIFFWIITPILYYTNTWYSKYMPISSTGSFDNTGNAYDVTRILTPEGTFDPDKYKAYSTLFLSTTFALSYGLSFASVTATITHTILYYRKQIWTQARRSMSEQADIHARLMSQYPQVPEWWYAVIFVIMFVFGVVCIEVWHTEMPVWAFILALFISFFYILPIGMIQAITNQQVGLNVITELIIGYALPGRPIAMMMFKTWGYITMAQALLFTSDFKLGHYMKVPPRPMFWCQVIATAVAGTVQLGVQSWVFSNIPDICTKHQKDGFSCPNTTVFGTASIIWGVIGPARLFSGGQLFNGLMWCFLIGAAIPVLSYLVQKRYPSSFLKYVNWPVIFTGTGLIPPATPSNYVTWCVVGFIFNFIIRRRHFSWWAKYNYVLSAGLDSGLAISTIIIFFCLQFPKNGYIGSSSIQTWWGNTVYKNTADWNGTPVIQLPPGQTFGPKSW</sequence>
<keyword evidence="6" id="KW-0653">Protein transport</keyword>
<evidence type="ECO:0000256" key="4">
    <source>
        <dbReference type="ARBA" id="ARBA00022692"/>
    </source>
</evidence>
<evidence type="ECO:0000256" key="9">
    <source>
        <dbReference type="SAM" id="Phobius"/>
    </source>
</evidence>
<feature type="transmembrane region" description="Helical" evidence="9">
    <location>
        <begin position="250"/>
        <end position="271"/>
    </location>
</feature>
<keyword evidence="3" id="KW-0813">Transport</keyword>
<protein>
    <recommendedName>
        <fullName evidence="12">OPT oligopeptide transporter</fullName>
    </recommendedName>
</protein>
<gene>
    <name evidence="10" type="ORF">EW026_g416</name>
</gene>
<evidence type="ECO:0008006" key="12">
    <source>
        <dbReference type="Google" id="ProtNLM"/>
    </source>
</evidence>
<feature type="transmembrane region" description="Helical" evidence="9">
    <location>
        <begin position="404"/>
        <end position="420"/>
    </location>
</feature>
<keyword evidence="7 9" id="KW-1133">Transmembrane helix</keyword>
<evidence type="ECO:0000256" key="1">
    <source>
        <dbReference type="ARBA" id="ARBA00004141"/>
    </source>
</evidence>